<dbReference type="EMBL" id="VBAM01000477">
    <property type="protein sequence ID" value="TMJ07496.1"/>
    <property type="molecule type" value="Genomic_DNA"/>
</dbReference>
<sequence>MTAKPDDAFSSKSIGTLGFHCASEGVHCEWSLVLFIVRRRVVFERVYGGQETGEVAKISGDYWRRILADGFQPDGVLLPGGAGLWYVSPPEWELSGSESWANPTISRRPRRGQGRRSGGANLSRIRTGRWVDGFFRKHGIEVVGFWDTLVGELDELVYITRYSSWEEREKRWGAFQADPEWQRVREQSHTRGLIVEHIRTSLLTATDFSPKI</sequence>
<accession>A0A537LHQ0</accession>
<dbReference type="Pfam" id="PF07978">
    <property type="entry name" value="NIPSNAP"/>
    <property type="match status" value="1"/>
</dbReference>
<comment type="caution">
    <text evidence="3">The sequence shown here is derived from an EMBL/GenBank/DDBJ whole genome shotgun (WGS) entry which is preliminary data.</text>
</comment>
<protein>
    <submittedName>
        <fullName evidence="3">NIPSNAP family protein</fullName>
    </submittedName>
</protein>
<dbReference type="Gene3D" id="3.30.70.100">
    <property type="match status" value="1"/>
</dbReference>
<feature type="region of interest" description="Disordered" evidence="1">
    <location>
        <begin position="96"/>
        <end position="120"/>
    </location>
</feature>
<dbReference type="Proteomes" id="UP000320393">
    <property type="component" value="Unassembled WGS sequence"/>
</dbReference>
<dbReference type="InterPro" id="IPR011008">
    <property type="entry name" value="Dimeric_a/b-barrel"/>
</dbReference>
<feature type="compositionally biased region" description="Polar residues" evidence="1">
    <location>
        <begin position="96"/>
        <end position="105"/>
    </location>
</feature>
<organism evidence="3 4">
    <name type="scientific">Candidatus Segetimicrobium genomatis</name>
    <dbReference type="NCBI Taxonomy" id="2569760"/>
    <lineage>
        <taxon>Bacteria</taxon>
        <taxon>Bacillati</taxon>
        <taxon>Candidatus Sysuimicrobiota</taxon>
        <taxon>Candidatus Sysuimicrobiia</taxon>
        <taxon>Candidatus Sysuimicrobiales</taxon>
        <taxon>Candidatus Segetimicrobiaceae</taxon>
        <taxon>Candidatus Segetimicrobium</taxon>
    </lineage>
</organism>
<reference evidence="3 4" key="1">
    <citation type="journal article" date="2019" name="Nat. Microbiol.">
        <title>Mediterranean grassland soil C-N compound turnover is dependent on rainfall and depth, and is mediated by genomically divergent microorganisms.</title>
        <authorList>
            <person name="Diamond S."/>
            <person name="Andeer P.F."/>
            <person name="Li Z."/>
            <person name="Crits-Christoph A."/>
            <person name="Burstein D."/>
            <person name="Anantharaman K."/>
            <person name="Lane K.R."/>
            <person name="Thomas B.C."/>
            <person name="Pan C."/>
            <person name="Northen T.R."/>
            <person name="Banfield J.F."/>
        </authorList>
    </citation>
    <scope>NUCLEOTIDE SEQUENCE [LARGE SCALE GENOMIC DNA]</scope>
    <source>
        <strain evidence="3">NP_5</strain>
    </source>
</reference>
<evidence type="ECO:0000259" key="2">
    <source>
        <dbReference type="Pfam" id="PF07978"/>
    </source>
</evidence>
<feature type="domain" description="NIPSNAP" evidence="2">
    <location>
        <begin position="136"/>
        <end position="210"/>
    </location>
</feature>
<dbReference type="InterPro" id="IPR012577">
    <property type="entry name" value="NIPSNAP"/>
</dbReference>
<dbReference type="AlphaFoldDB" id="A0A537LHQ0"/>
<evidence type="ECO:0000256" key="1">
    <source>
        <dbReference type="SAM" id="MobiDB-lite"/>
    </source>
</evidence>
<dbReference type="SUPFAM" id="SSF54909">
    <property type="entry name" value="Dimeric alpha+beta barrel"/>
    <property type="match status" value="1"/>
</dbReference>
<evidence type="ECO:0000313" key="4">
    <source>
        <dbReference type="Proteomes" id="UP000320393"/>
    </source>
</evidence>
<name>A0A537LHQ0_9BACT</name>
<gene>
    <name evidence="3" type="ORF">E6H02_11395</name>
</gene>
<proteinExistence type="predicted"/>
<evidence type="ECO:0000313" key="3">
    <source>
        <dbReference type="EMBL" id="TMJ07496.1"/>
    </source>
</evidence>